<keyword evidence="10 11" id="KW-0066">ATP synthesis</keyword>
<sequence length="346" mass="38913">MSQEKTASFPKFLKSSLLLVVFGLLIIQTGYAKDPVEGEAFDPSEMINHHIMDSHSWEIFHGLSLHLPVIIYSEEKGLDIFSSSNFYNEEHEVVPFNGYVMEHEHIALESGAHVLDFSITKNVFFLFINALVMIMIFMAVARGYKKNAGRAPRGIQSFFEPIIIYVRDEIVKPNIGPKYERYLPYLLTLFFFIWFGNLLGLLPAAANLTGNIAVTLILAVASLVITLASGRKTYWMHILDPLGNSMGWLAKFPLYLILWPIEIIGIFTKPFSLMVRLFANITAGHIIILSILSLTFIAQSFAVGVAATLFAAVMNLLELFVALLQAYVFTLLSSMYFGQAVEEHHH</sequence>
<dbReference type="RefSeq" id="WP_159585449.1">
    <property type="nucleotide sequence ID" value="NZ_JBIPKE010000014.1"/>
</dbReference>
<protein>
    <recommendedName>
        <fullName evidence="11 12">ATP synthase subunit a</fullName>
    </recommendedName>
    <alternativeName>
        <fullName evidence="11">ATP synthase F0 sector subunit a</fullName>
    </alternativeName>
    <alternativeName>
        <fullName evidence="11">F-ATPase subunit 6</fullName>
    </alternativeName>
</protein>
<keyword evidence="3 11" id="KW-0813">Transport</keyword>
<dbReference type="Pfam" id="PF00119">
    <property type="entry name" value="ATP-synt_A"/>
    <property type="match status" value="1"/>
</dbReference>
<dbReference type="PRINTS" id="PR00123">
    <property type="entry name" value="ATPASEA"/>
</dbReference>
<evidence type="ECO:0000256" key="2">
    <source>
        <dbReference type="ARBA" id="ARBA00006810"/>
    </source>
</evidence>
<dbReference type="CDD" id="cd00310">
    <property type="entry name" value="ATP-synt_Fo_a_6"/>
    <property type="match status" value="1"/>
</dbReference>
<evidence type="ECO:0000256" key="11">
    <source>
        <dbReference type="HAMAP-Rule" id="MF_01393"/>
    </source>
</evidence>
<evidence type="ECO:0000256" key="4">
    <source>
        <dbReference type="ARBA" id="ARBA00022547"/>
    </source>
</evidence>
<proteinExistence type="inferred from homology"/>
<evidence type="ECO:0000256" key="8">
    <source>
        <dbReference type="ARBA" id="ARBA00023065"/>
    </source>
</evidence>
<feature type="transmembrane region" description="Helical" evidence="11">
    <location>
        <begin position="248"/>
        <end position="267"/>
    </location>
</feature>
<dbReference type="PANTHER" id="PTHR11410:SF0">
    <property type="entry name" value="ATP SYNTHASE SUBUNIT A"/>
    <property type="match status" value="1"/>
</dbReference>
<feature type="transmembrane region" description="Helical" evidence="11">
    <location>
        <begin position="208"/>
        <end position="228"/>
    </location>
</feature>
<dbReference type="Proteomes" id="UP001610063">
    <property type="component" value="Unassembled WGS sequence"/>
</dbReference>
<evidence type="ECO:0000256" key="9">
    <source>
        <dbReference type="ARBA" id="ARBA00023136"/>
    </source>
</evidence>
<evidence type="ECO:0000313" key="14">
    <source>
        <dbReference type="Proteomes" id="UP001610063"/>
    </source>
</evidence>
<keyword evidence="7 11" id="KW-1133">Transmembrane helix</keyword>
<dbReference type="HAMAP" id="MF_01393">
    <property type="entry name" value="ATP_synth_a_bact"/>
    <property type="match status" value="1"/>
</dbReference>
<keyword evidence="5 11" id="KW-0812">Transmembrane</keyword>
<dbReference type="PANTHER" id="PTHR11410">
    <property type="entry name" value="ATP SYNTHASE SUBUNIT A"/>
    <property type="match status" value="1"/>
</dbReference>
<evidence type="ECO:0000256" key="1">
    <source>
        <dbReference type="ARBA" id="ARBA00004141"/>
    </source>
</evidence>
<feature type="transmembrane region" description="Helical" evidence="11">
    <location>
        <begin position="273"/>
        <end position="294"/>
    </location>
</feature>
<keyword evidence="8 11" id="KW-0406">Ion transport</keyword>
<evidence type="ECO:0000313" key="13">
    <source>
        <dbReference type="EMBL" id="MFH6983210.1"/>
    </source>
</evidence>
<dbReference type="InterPro" id="IPR035908">
    <property type="entry name" value="F0_ATP_A_sf"/>
</dbReference>
<feature type="transmembrane region" description="Helical" evidence="11">
    <location>
        <begin position="301"/>
        <end position="328"/>
    </location>
</feature>
<keyword evidence="14" id="KW-1185">Reference proteome</keyword>
<reference evidence="13 14" key="1">
    <citation type="journal article" date="2013" name="Int. J. Syst. Evol. Microbiol.">
        <title>Marinoscillum luteum sp. nov., isolated from marine sediment.</title>
        <authorList>
            <person name="Cha I.T."/>
            <person name="Park S.J."/>
            <person name="Kim S.J."/>
            <person name="Kim J.G."/>
            <person name="Jung M.Y."/>
            <person name="Shin K.S."/>
            <person name="Kwon K.K."/>
            <person name="Yang S.H."/>
            <person name="Seo Y.S."/>
            <person name="Rhee S.K."/>
        </authorList>
    </citation>
    <scope>NUCLEOTIDE SEQUENCE [LARGE SCALE GENOMIC DNA]</scope>
    <source>
        <strain evidence="13 14">KCTC 23939</strain>
    </source>
</reference>
<evidence type="ECO:0000256" key="10">
    <source>
        <dbReference type="ARBA" id="ARBA00023310"/>
    </source>
</evidence>
<evidence type="ECO:0000256" key="3">
    <source>
        <dbReference type="ARBA" id="ARBA00022448"/>
    </source>
</evidence>
<evidence type="ECO:0000256" key="7">
    <source>
        <dbReference type="ARBA" id="ARBA00022989"/>
    </source>
</evidence>
<evidence type="ECO:0000256" key="6">
    <source>
        <dbReference type="ARBA" id="ARBA00022781"/>
    </source>
</evidence>
<keyword evidence="9 11" id="KW-0472">Membrane</keyword>
<comment type="subcellular location">
    <subcellularLocation>
        <location evidence="11 12">Cell membrane</location>
        <topology evidence="11 12">Multi-pass membrane protein</topology>
    </subcellularLocation>
    <subcellularLocation>
        <location evidence="1">Membrane</location>
        <topology evidence="1">Multi-pass membrane protein</topology>
    </subcellularLocation>
</comment>
<gene>
    <name evidence="11 13" type="primary">atpB</name>
    <name evidence="13" type="ORF">ACHKAR_07160</name>
</gene>
<organism evidence="13 14">
    <name type="scientific">Marinoscillum luteum</name>
    <dbReference type="NCBI Taxonomy" id="861051"/>
    <lineage>
        <taxon>Bacteria</taxon>
        <taxon>Pseudomonadati</taxon>
        <taxon>Bacteroidota</taxon>
        <taxon>Cytophagia</taxon>
        <taxon>Cytophagales</taxon>
        <taxon>Reichenbachiellaceae</taxon>
        <taxon>Marinoscillum</taxon>
    </lineage>
</organism>
<comment type="similarity">
    <text evidence="2 11 12">Belongs to the ATPase A chain family.</text>
</comment>
<dbReference type="InterPro" id="IPR000568">
    <property type="entry name" value="ATP_synth_F0_asu"/>
</dbReference>
<dbReference type="SUPFAM" id="SSF81336">
    <property type="entry name" value="F1F0 ATP synthase subunit A"/>
    <property type="match status" value="1"/>
</dbReference>
<feature type="transmembrane region" description="Helical" evidence="11">
    <location>
        <begin position="182"/>
        <end position="202"/>
    </location>
</feature>
<name>A0ABW7N881_9BACT</name>
<evidence type="ECO:0000256" key="12">
    <source>
        <dbReference type="RuleBase" id="RU000483"/>
    </source>
</evidence>
<keyword evidence="4 11" id="KW-0138">CF(0)</keyword>
<feature type="transmembrane region" description="Helical" evidence="11">
    <location>
        <begin position="123"/>
        <end position="144"/>
    </location>
</feature>
<keyword evidence="11" id="KW-1003">Cell membrane</keyword>
<comment type="function">
    <text evidence="11 12">Key component of the proton channel; it plays a direct role in the translocation of protons across the membrane.</text>
</comment>
<dbReference type="EMBL" id="JBIPKE010000014">
    <property type="protein sequence ID" value="MFH6983210.1"/>
    <property type="molecule type" value="Genomic_DNA"/>
</dbReference>
<keyword evidence="6 11" id="KW-0375">Hydrogen ion transport</keyword>
<dbReference type="Gene3D" id="1.20.120.220">
    <property type="entry name" value="ATP synthase, F0 complex, subunit A"/>
    <property type="match status" value="1"/>
</dbReference>
<accession>A0ABW7N881</accession>
<dbReference type="InterPro" id="IPR045083">
    <property type="entry name" value="ATP_synth_F0_asu_bact/mt"/>
</dbReference>
<dbReference type="NCBIfam" id="TIGR01131">
    <property type="entry name" value="ATP_synt_6_or_A"/>
    <property type="match status" value="1"/>
</dbReference>
<comment type="caution">
    <text evidence="13">The sequence shown here is derived from an EMBL/GenBank/DDBJ whole genome shotgun (WGS) entry which is preliminary data.</text>
</comment>
<evidence type="ECO:0000256" key="5">
    <source>
        <dbReference type="ARBA" id="ARBA00022692"/>
    </source>
</evidence>